<feature type="compositionally biased region" description="Basic residues" evidence="1">
    <location>
        <begin position="35"/>
        <end position="44"/>
    </location>
</feature>
<name>A0A096AGK1_9BACT</name>
<comment type="caution">
    <text evidence="2">The sequence shown here is derived from an EMBL/GenBank/DDBJ whole genome shotgun (WGS) entry which is preliminary data.</text>
</comment>
<evidence type="ECO:0000313" key="2">
    <source>
        <dbReference type="EMBL" id="KGF46030.1"/>
    </source>
</evidence>
<evidence type="ECO:0000256" key="1">
    <source>
        <dbReference type="SAM" id="MobiDB-lite"/>
    </source>
</evidence>
<dbReference type="Proteomes" id="UP000029578">
    <property type="component" value="Unassembled WGS sequence"/>
</dbReference>
<feature type="compositionally biased region" description="Basic and acidic residues" evidence="1">
    <location>
        <begin position="1"/>
        <end position="16"/>
    </location>
</feature>
<dbReference type="AlphaFoldDB" id="A0A096AGK1"/>
<feature type="compositionally biased region" description="Basic residues" evidence="1">
    <location>
        <begin position="17"/>
        <end position="27"/>
    </location>
</feature>
<evidence type="ECO:0000313" key="3">
    <source>
        <dbReference type="Proteomes" id="UP000029578"/>
    </source>
</evidence>
<protein>
    <submittedName>
        <fullName evidence="2">Uncharacterized protein</fullName>
    </submittedName>
</protein>
<feature type="region of interest" description="Disordered" evidence="1">
    <location>
        <begin position="1"/>
        <end position="50"/>
    </location>
</feature>
<gene>
    <name evidence="2" type="ORF">HMPREF0661_09050</name>
</gene>
<sequence>MRLTERRKMEVNETRGRLGRKNFRGKSVKKESPKGKRHHRKREKGKPQQREYDCFPIRRDLSSRVATIILPGLPAVCGRLFHLWGRLTLSAFTFRFRHKKQLKKKNHLVARKSTSWHRRKRKGHCFISLNIV</sequence>
<organism evidence="2 3">
    <name type="scientific">Prevotella melaninogenica DNF00666</name>
    <dbReference type="NCBI Taxonomy" id="1401073"/>
    <lineage>
        <taxon>Bacteria</taxon>
        <taxon>Pseudomonadati</taxon>
        <taxon>Bacteroidota</taxon>
        <taxon>Bacteroidia</taxon>
        <taxon>Bacteroidales</taxon>
        <taxon>Prevotellaceae</taxon>
        <taxon>Prevotella</taxon>
    </lineage>
</organism>
<reference evidence="2 3" key="1">
    <citation type="submission" date="2014-07" db="EMBL/GenBank/DDBJ databases">
        <authorList>
            <person name="McCorrison J."/>
            <person name="Sanka R."/>
            <person name="Torralba M."/>
            <person name="Gillis M."/>
            <person name="Haft D.H."/>
            <person name="Methe B."/>
            <person name="Sutton G."/>
            <person name="Nelson K.E."/>
        </authorList>
    </citation>
    <scope>NUCLEOTIDE SEQUENCE [LARGE SCALE GENOMIC DNA]</scope>
    <source>
        <strain evidence="2 3">DNF00666</strain>
    </source>
</reference>
<dbReference type="EMBL" id="JRNS01000439">
    <property type="protein sequence ID" value="KGF46030.1"/>
    <property type="molecule type" value="Genomic_DNA"/>
</dbReference>
<accession>A0A096AGK1</accession>
<proteinExistence type="predicted"/>